<organism evidence="2 3">
    <name type="scientific">Dryococelus australis</name>
    <dbReference type="NCBI Taxonomy" id="614101"/>
    <lineage>
        <taxon>Eukaryota</taxon>
        <taxon>Metazoa</taxon>
        <taxon>Ecdysozoa</taxon>
        <taxon>Arthropoda</taxon>
        <taxon>Hexapoda</taxon>
        <taxon>Insecta</taxon>
        <taxon>Pterygota</taxon>
        <taxon>Neoptera</taxon>
        <taxon>Polyneoptera</taxon>
        <taxon>Phasmatodea</taxon>
        <taxon>Verophasmatodea</taxon>
        <taxon>Anareolatae</taxon>
        <taxon>Phasmatidae</taxon>
        <taxon>Eurycanthinae</taxon>
        <taxon>Dryococelus</taxon>
    </lineage>
</organism>
<keyword evidence="3" id="KW-1185">Reference proteome</keyword>
<evidence type="ECO:0000313" key="3">
    <source>
        <dbReference type="Proteomes" id="UP001159363"/>
    </source>
</evidence>
<dbReference type="EMBL" id="JARBHB010000008">
    <property type="protein sequence ID" value="KAJ8878025.1"/>
    <property type="molecule type" value="Genomic_DNA"/>
</dbReference>
<accession>A0ABQ9H143</accession>
<evidence type="ECO:0000256" key="1">
    <source>
        <dbReference type="SAM" id="MobiDB-lite"/>
    </source>
</evidence>
<feature type="region of interest" description="Disordered" evidence="1">
    <location>
        <begin position="1"/>
        <end position="28"/>
    </location>
</feature>
<gene>
    <name evidence="2" type="ORF">PR048_022488</name>
</gene>
<proteinExistence type="predicted"/>
<feature type="compositionally biased region" description="Polar residues" evidence="1">
    <location>
        <begin position="1"/>
        <end position="17"/>
    </location>
</feature>
<comment type="caution">
    <text evidence="2">The sequence shown here is derived from an EMBL/GenBank/DDBJ whole genome shotgun (WGS) entry which is preliminary data.</text>
</comment>
<reference evidence="2 3" key="1">
    <citation type="submission" date="2023-02" db="EMBL/GenBank/DDBJ databases">
        <title>LHISI_Scaffold_Assembly.</title>
        <authorList>
            <person name="Stuart O.P."/>
            <person name="Cleave R."/>
            <person name="Magrath M.J.L."/>
            <person name="Mikheyev A.S."/>
        </authorList>
    </citation>
    <scope>NUCLEOTIDE SEQUENCE [LARGE SCALE GENOMIC DNA]</scope>
    <source>
        <strain evidence="2">Daus_M_001</strain>
        <tissue evidence="2">Leg muscle</tissue>
    </source>
</reference>
<name>A0ABQ9H143_9NEOP</name>
<protein>
    <submittedName>
        <fullName evidence="2">Uncharacterized protein</fullName>
    </submittedName>
</protein>
<sequence>MGKNQNTSNTSVYTWTEDQSDRDSNENKNTNTMMFLLNYILKSRTFNRMEHYFPIRGHSYMPPDRDTILGPNEYHNVFATCATVNALATDWVISNFLDASKKTLVKKTSL</sequence>
<dbReference type="Proteomes" id="UP001159363">
    <property type="component" value="Chromosome 7"/>
</dbReference>
<evidence type="ECO:0000313" key="2">
    <source>
        <dbReference type="EMBL" id="KAJ8878025.1"/>
    </source>
</evidence>